<keyword evidence="7" id="KW-1185">Reference proteome</keyword>
<organism evidence="6 7">
    <name type="scientific">Chloracidobacterium validum</name>
    <dbReference type="NCBI Taxonomy" id="2821543"/>
    <lineage>
        <taxon>Bacteria</taxon>
        <taxon>Pseudomonadati</taxon>
        <taxon>Acidobacteriota</taxon>
        <taxon>Terriglobia</taxon>
        <taxon>Terriglobales</taxon>
        <taxon>Acidobacteriaceae</taxon>
        <taxon>Chloracidobacterium</taxon>
    </lineage>
</organism>
<keyword evidence="3" id="KW-0963">Cytoplasm</keyword>
<dbReference type="NCBIfam" id="TIGR01881">
    <property type="entry name" value="cas_Cmr5"/>
    <property type="match status" value="1"/>
</dbReference>
<dbReference type="Gene3D" id="1.10.520.30">
    <property type="entry name" value="AF1862-like domain"/>
    <property type="match status" value="1"/>
</dbReference>
<dbReference type="SUPFAM" id="SSF158568">
    <property type="entry name" value="AF1862-like"/>
    <property type="match status" value="1"/>
</dbReference>
<sequence>MNVHTRSQKIAQAAYSQIAVHTGDGARKPNKEFVSTVKKFPALIHTCGLAQAVAFALAKKEDEFIDYLAVVLRAAGHDYITDAQSLDQAARTQPLSTYLRLSRDALNAASWLKRYVEAAVGEEE</sequence>
<evidence type="ECO:0000256" key="4">
    <source>
        <dbReference type="ARBA" id="ARBA00023118"/>
    </source>
</evidence>
<dbReference type="RefSeq" id="WP_211428388.1">
    <property type="nucleotide sequence ID" value="NZ_CP072648.1"/>
</dbReference>
<evidence type="ECO:0000256" key="3">
    <source>
        <dbReference type="ARBA" id="ARBA00022490"/>
    </source>
</evidence>
<keyword evidence="4" id="KW-0051">Antiviral defense</keyword>
<evidence type="ECO:0000313" key="7">
    <source>
        <dbReference type="Proteomes" id="UP000676506"/>
    </source>
</evidence>
<dbReference type="InterPro" id="IPR010160">
    <property type="entry name" value="CRISPR-assoc_prot_Cmr5"/>
</dbReference>
<dbReference type="Proteomes" id="UP000676506">
    <property type="component" value="Chromosome 1"/>
</dbReference>
<evidence type="ECO:0000313" key="6">
    <source>
        <dbReference type="EMBL" id="QUW02498.1"/>
    </source>
</evidence>
<evidence type="ECO:0000256" key="2">
    <source>
        <dbReference type="ARBA" id="ARBA00006161"/>
    </source>
</evidence>
<gene>
    <name evidence="6" type="primary">cmr5</name>
    <name evidence="6" type="ORF">J8C06_09095</name>
</gene>
<protein>
    <recommendedName>
        <fullName evidence="5">CRISPR type III-B/RAMP module-associated protein Cmr5</fullName>
    </recommendedName>
</protein>
<evidence type="ECO:0000256" key="5">
    <source>
        <dbReference type="ARBA" id="ARBA00030001"/>
    </source>
</evidence>
<evidence type="ECO:0000256" key="1">
    <source>
        <dbReference type="ARBA" id="ARBA00004496"/>
    </source>
</evidence>
<accession>A0ABX8B6A5</accession>
<dbReference type="EMBL" id="CP072648">
    <property type="protein sequence ID" value="QUW02498.1"/>
    <property type="molecule type" value="Genomic_DNA"/>
</dbReference>
<reference evidence="6 7" key="1">
    <citation type="submission" date="2021-03" db="EMBL/GenBank/DDBJ databases">
        <title>Genomic and phenotypic characterization of Chloracidobacterium isolates provides evidence for multiple species.</title>
        <authorList>
            <person name="Saini M.K."/>
            <person name="Costas A.M.G."/>
            <person name="Tank M."/>
            <person name="Bryant D.A."/>
        </authorList>
    </citation>
    <scope>NUCLEOTIDE SEQUENCE [LARGE SCALE GENOMIC DNA]</scope>
    <source>
        <strain evidence="6 7">BV2-C</strain>
    </source>
</reference>
<name>A0ABX8B6A5_9BACT</name>
<proteinExistence type="inferred from homology"/>
<comment type="similarity">
    <text evidence="2">Belongs to the CRISPR system Cmr5 family.</text>
</comment>
<comment type="subcellular location">
    <subcellularLocation>
        <location evidence="1">Cytoplasm</location>
    </subcellularLocation>
</comment>
<dbReference type="Pfam" id="PF09701">
    <property type="entry name" value="Cas_Cmr5"/>
    <property type="match status" value="1"/>
</dbReference>
<dbReference type="InterPro" id="IPR023101">
    <property type="entry name" value="AF1862-like_dom_sf"/>
</dbReference>